<keyword evidence="2 3" id="KW-0560">Oxidoreductase</keyword>
<dbReference type="EMBL" id="VUNG01000031">
    <property type="protein sequence ID" value="MST85183.1"/>
    <property type="molecule type" value="Genomic_DNA"/>
</dbReference>
<dbReference type="AlphaFoldDB" id="A0A7K0KGX0"/>
<dbReference type="Pfam" id="PF13561">
    <property type="entry name" value="adh_short_C2"/>
    <property type="match status" value="1"/>
</dbReference>
<dbReference type="PANTHER" id="PTHR24321">
    <property type="entry name" value="DEHYDROGENASES, SHORT CHAIN"/>
    <property type="match status" value="1"/>
</dbReference>
<accession>A0A7K0KGX0</accession>
<dbReference type="InterPro" id="IPR036291">
    <property type="entry name" value="NAD(P)-bd_dom_sf"/>
</dbReference>
<dbReference type="NCBIfam" id="NF005559">
    <property type="entry name" value="PRK07231.1"/>
    <property type="match status" value="1"/>
</dbReference>
<reference evidence="3 4" key="1">
    <citation type="submission" date="2019-08" db="EMBL/GenBank/DDBJ databases">
        <title>In-depth cultivation of the pig gut microbiome towards novel bacterial diversity and tailored functional studies.</title>
        <authorList>
            <person name="Wylensek D."/>
            <person name="Hitch T.C.A."/>
            <person name="Clavel T."/>
        </authorList>
    </citation>
    <scope>NUCLEOTIDE SEQUENCE [LARGE SCALE GENOMIC DNA]</scope>
    <source>
        <strain evidence="3 4">LKV-178-WT-2A</strain>
    </source>
</reference>
<evidence type="ECO:0000256" key="1">
    <source>
        <dbReference type="ARBA" id="ARBA00006484"/>
    </source>
</evidence>
<gene>
    <name evidence="3" type="ORF">FYJ73_11005</name>
</gene>
<sequence>MKRTIIITGGTTGIGKATAYQFAKNGWNVVITSRSEKKGNAFVEEAKNEGLDMTFFQLDVTKEEQVAQVIEQTVAKFGKLDSIVNNSGISLGAAPLADTETEEFKQQLDTNVLGVYYGMKYAIRAMLKTGGGTIVNLASIAGLNGLIYTAQYCASKHAVVGLTKAAAIDYAQQGIRINAVAPGAIKTDILKHAIDAGAYDEKGIAAIHPMNRMGEVQDIALAIYYLASPDNKFLTGTILNVDGGYNCR</sequence>
<dbReference type="InterPro" id="IPR002347">
    <property type="entry name" value="SDR_fam"/>
</dbReference>
<evidence type="ECO:0000313" key="4">
    <source>
        <dbReference type="Proteomes" id="UP000438914"/>
    </source>
</evidence>
<keyword evidence="4" id="KW-1185">Reference proteome</keyword>
<dbReference type="CDD" id="cd05233">
    <property type="entry name" value="SDR_c"/>
    <property type="match status" value="1"/>
</dbReference>
<dbReference type="SUPFAM" id="SSF51735">
    <property type="entry name" value="NAD(P)-binding Rossmann-fold domains"/>
    <property type="match status" value="1"/>
</dbReference>
<proteinExistence type="inferred from homology"/>
<dbReference type="PRINTS" id="PR00081">
    <property type="entry name" value="GDHRDH"/>
</dbReference>
<dbReference type="Proteomes" id="UP000438914">
    <property type="component" value="Unassembled WGS sequence"/>
</dbReference>
<organism evidence="3 4">
    <name type="scientific">Hallella mizrahii</name>
    <dbReference type="NCBI Taxonomy" id="2606637"/>
    <lineage>
        <taxon>Bacteria</taxon>
        <taxon>Pseudomonadati</taxon>
        <taxon>Bacteroidota</taxon>
        <taxon>Bacteroidia</taxon>
        <taxon>Bacteroidales</taxon>
        <taxon>Prevotellaceae</taxon>
        <taxon>Hallella</taxon>
    </lineage>
</organism>
<dbReference type="GO" id="GO:0047936">
    <property type="term" value="F:glucose 1-dehydrogenase [NAD(P)+] activity"/>
    <property type="evidence" value="ECO:0007669"/>
    <property type="project" value="UniProtKB-EC"/>
</dbReference>
<dbReference type="PRINTS" id="PR00080">
    <property type="entry name" value="SDRFAMILY"/>
</dbReference>
<evidence type="ECO:0000256" key="2">
    <source>
        <dbReference type="ARBA" id="ARBA00023002"/>
    </source>
</evidence>
<dbReference type="Gene3D" id="3.40.50.720">
    <property type="entry name" value="NAD(P)-binding Rossmann-like Domain"/>
    <property type="match status" value="1"/>
</dbReference>
<dbReference type="RefSeq" id="WP_154534770.1">
    <property type="nucleotide sequence ID" value="NZ_VUNG01000031.1"/>
</dbReference>
<dbReference type="FunFam" id="3.40.50.720:FF:000084">
    <property type="entry name" value="Short-chain dehydrogenase reductase"/>
    <property type="match status" value="1"/>
</dbReference>
<name>A0A7K0KGX0_9BACT</name>
<comment type="similarity">
    <text evidence="1">Belongs to the short-chain dehydrogenases/reductases (SDR) family.</text>
</comment>
<dbReference type="PROSITE" id="PS00061">
    <property type="entry name" value="ADH_SHORT"/>
    <property type="match status" value="1"/>
</dbReference>
<protein>
    <submittedName>
        <fullName evidence="3">Glucose 1-dehydrogenase</fullName>
        <ecNumber evidence="3">1.1.1.47</ecNumber>
    </submittedName>
</protein>
<dbReference type="EC" id="1.1.1.47" evidence="3"/>
<evidence type="ECO:0000313" key="3">
    <source>
        <dbReference type="EMBL" id="MST85183.1"/>
    </source>
</evidence>
<dbReference type="InterPro" id="IPR020904">
    <property type="entry name" value="Sc_DH/Rdtase_CS"/>
</dbReference>
<dbReference type="PANTHER" id="PTHR24321:SF8">
    <property type="entry name" value="ESTRADIOL 17-BETA-DEHYDROGENASE 8-RELATED"/>
    <property type="match status" value="1"/>
</dbReference>
<comment type="caution">
    <text evidence="3">The sequence shown here is derived from an EMBL/GenBank/DDBJ whole genome shotgun (WGS) entry which is preliminary data.</text>
</comment>